<dbReference type="InterPro" id="IPR011701">
    <property type="entry name" value="MFS"/>
</dbReference>
<keyword evidence="5 7" id="KW-1133">Transmembrane helix</keyword>
<evidence type="ECO:0000313" key="9">
    <source>
        <dbReference type="EMBL" id="NYT86926.1"/>
    </source>
</evidence>
<feature type="transmembrane region" description="Helical" evidence="7">
    <location>
        <begin position="241"/>
        <end position="260"/>
    </location>
</feature>
<keyword evidence="10" id="KW-1185">Reference proteome</keyword>
<accession>A0A853H1U6</accession>
<evidence type="ECO:0000256" key="6">
    <source>
        <dbReference type="ARBA" id="ARBA00023136"/>
    </source>
</evidence>
<dbReference type="InterPro" id="IPR020846">
    <property type="entry name" value="MFS_dom"/>
</dbReference>
<keyword evidence="3" id="KW-1003">Cell membrane</keyword>
<evidence type="ECO:0000256" key="4">
    <source>
        <dbReference type="ARBA" id="ARBA00022692"/>
    </source>
</evidence>
<evidence type="ECO:0000313" key="10">
    <source>
        <dbReference type="Proteomes" id="UP000554144"/>
    </source>
</evidence>
<feature type="transmembrane region" description="Helical" evidence="7">
    <location>
        <begin position="145"/>
        <end position="169"/>
    </location>
</feature>
<dbReference type="GO" id="GO:0005886">
    <property type="term" value="C:plasma membrane"/>
    <property type="evidence" value="ECO:0007669"/>
    <property type="project" value="UniProtKB-SubCell"/>
</dbReference>
<dbReference type="InterPro" id="IPR036259">
    <property type="entry name" value="MFS_trans_sf"/>
</dbReference>
<feature type="transmembrane region" description="Helical" evidence="7">
    <location>
        <begin position="413"/>
        <end position="431"/>
    </location>
</feature>
<keyword evidence="2" id="KW-0813">Transport</keyword>
<evidence type="ECO:0000256" key="2">
    <source>
        <dbReference type="ARBA" id="ARBA00022448"/>
    </source>
</evidence>
<feature type="transmembrane region" description="Helical" evidence="7">
    <location>
        <begin position="313"/>
        <end position="331"/>
    </location>
</feature>
<keyword evidence="6 7" id="KW-0472">Membrane</keyword>
<protein>
    <submittedName>
        <fullName evidence="9">MFS transporter</fullName>
    </submittedName>
</protein>
<dbReference type="CDD" id="cd17502">
    <property type="entry name" value="MFS_Azr1_MDR_like"/>
    <property type="match status" value="1"/>
</dbReference>
<organism evidence="9 10">
    <name type="scientific">Pollutimonas harenae</name>
    <dbReference type="NCBI Taxonomy" id="657015"/>
    <lineage>
        <taxon>Bacteria</taxon>
        <taxon>Pseudomonadati</taxon>
        <taxon>Pseudomonadota</taxon>
        <taxon>Betaproteobacteria</taxon>
        <taxon>Burkholderiales</taxon>
        <taxon>Alcaligenaceae</taxon>
        <taxon>Pollutimonas</taxon>
    </lineage>
</organism>
<feature type="transmembrane region" description="Helical" evidence="7">
    <location>
        <begin position="21"/>
        <end position="44"/>
    </location>
</feature>
<comment type="caution">
    <text evidence="9">The sequence shown here is derived from an EMBL/GenBank/DDBJ whole genome shotgun (WGS) entry which is preliminary data.</text>
</comment>
<proteinExistence type="predicted"/>
<feature type="transmembrane region" description="Helical" evidence="7">
    <location>
        <begin position="207"/>
        <end position="229"/>
    </location>
</feature>
<evidence type="ECO:0000256" key="5">
    <source>
        <dbReference type="ARBA" id="ARBA00022989"/>
    </source>
</evidence>
<dbReference type="OrthoDB" id="9807274at2"/>
<keyword evidence="4 7" id="KW-0812">Transmembrane</keyword>
<dbReference type="PROSITE" id="PS50850">
    <property type="entry name" value="MFS"/>
    <property type="match status" value="1"/>
</dbReference>
<dbReference type="PANTHER" id="PTHR23501:SF197">
    <property type="entry name" value="COMD"/>
    <property type="match status" value="1"/>
</dbReference>
<feature type="transmembrane region" description="Helical" evidence="7">
    <location>
        <begin position="272"/>
        <end position="293"/>
    </location>
</feature>
<dbReference type="PRINTS" id="PR01036">
    <property type="entry name" value="TCRTETB"/>
</dbReference>
<dbReference type="SUPFAM" id="SSF103473">
    <property type="entry name" value="MFS general substrate transporter"/>
    <property type="match status" value="1"/>
</dbReference>
<dbReference type="FunFam" id="1.20.1720.10:FF:000004">
    <property type="entry name" value="EmrB/QacA family drug resistance transporter"/>
    <property type="match status" value="1"/>
</dbReference>
<evidence type="ECO:0000256" key="7">
    <source>
        <dbReference type="SAM" id="Phobius"/>
    </source>
</evidence>
<feature type="transmembrane region" description="Helical" evidence="7">
    <location>
        <begin position="112"/>
        <end position="133"/>
    </location>
</feature>
<comment type="subcellular location">
    <subcellularLocation>
        <location evidence="1">Cell membrane</location>
        <topology evidence="1">Multi-pass membrane protein</topology>
    </subcellularLocation>
</comment>
<feature type="transmembrane region" description="Helical" evidence="7">
    <location>
        <begin position="368"/>
        <end position="392"/>
    </location>
</feature>
<dbReference type="Pfam" id="PF07690">
    <property type="entry name" value="MFS_1"/>
    <property type="match status" value="1"/>
</dbReference>
<reference evidence="9 10" key="1">
    <citation type="submission" date="2020-07" db="EMBL/GenBank/DDBJ databases">
        <title>Taxonomic revisions and descriptions of new bacterial species based on genomic comparisons in the high-G+C-content subgroup of the family Alcaligenaceae.</title>
        <authorList>
            <person name="Szabo A."/>
            <person name="Felfoldi T."/>
        </authorList>
    </citation>
    <scope>NUCLEOTIDE SEQUENCE [LARGE SCALE GENOMIC DNA]</scope>
    <source>
        <strain evidence="9 10">DSM 25667</strain>
    </source>
</reference>
<name>A0A853H1U6_9BURK</name>
<dbReference type="GO" id="GO:0022857">
    <property type="term" value="F:transmembrane transporter activity"/>
    <property type="evidence" value="ECO:0007669"/>
    <property type="project" value="InterPro"/>
</dbReference>
<dbReference type="EMBL" id="JACCEV010000005">
    <property type="protein sequence ID" value="NYT86926.1"/>
    <property type="molecule type" value="Genomic_DNA"/>
</dbReference>
<dbReference type="PANTHER" id="PTHR23501">
    <property type="entry name" value="MAJOR FACILITATOR SUPERFAMILY"/>
    <property type="match status" value="1"/>
</dbReference>
<feature type="transmembrane region" description="Helical" evidence="7">
    <location>
        <begin position="87"/>
        <end position="106"/>
    </location>
</feature>
<dbReference type="Proteomes" id="UP000554144">
    <property type="component" value="Unassembled WGS sequence"/>
</dbReference>
<gene>
    <name evidence="9" type="ORF">H0A62_15080</name>
</gene>
<sequence>MASANPATPAPTRLSPQEIRSIIIGLMLAILLGALDSTIISVALPKMAADLQGINLLAWVMSGYLIAMAVATPIYGKLGDIYGRRSVLSSAIILFLAASVACAMAPTMPVLVAARILQGLGGGGLISVAQATIADVVSPRDRGRYQAYISGAFAVASVSGPVLGGLLTAYLSWRWVFWINLPLGLIALLISRRALAKLQVPQRKRSVDYLGAILLSAGLTAILLAITRAGQQNVPGLDHNSLWMAGLAIVSLAAFGWHALHAAEPIVPLGLFRIRTVTLCCLILFIAFVELVALTVLVPLELQMLTSMGADGAAWRLIPLSLGVPMGAYTSGRLMTHWGTYKGIQLTGTLLTPIAIFLIAFANPTATVIMTILLSLVGFGIGLQLPSSTVAVQNSVPHHHVGVATAASAFCRSLGSAIGIALLTAFLLSWLRTGADGLGNGMSGAEIINTLIGHSHASLQDMDLSGLAPVAQQSFEKVYMLAAALATPSIFLTLLLKNEPLSEKAPEPASKL</sequence>
<feature type="domain" description="Major facilitator superfamily (MFS) profile" evidence="8">
    <location>
        <begin position="22"/>
        <end position="501"/>
    </location>
</feature>
<dbReference type="Gene3D" id="1.20.1720.10">
    <property type="entry name" value="Multidrug resistance protein D"/>
    <property type="match status" value="1"/>
</dbReference>
<feature type="transmembrane region" description="Helical" evidence="7">
    <location>
        <begin position="478"/>
        <end position="496"/>
    </location>
</feature>
<evidence type="ECO:0000256" key="3">
    <source>
        <dbReference type="ARBA" id="ARBA00022475"/>
    </source>
</evidence>
<evidence type="ECO:0000256" key="1">
    <source>
        <dbReference type="ARBA" id="ARBA00004651"/>
    </source>
</evidence>
<dbReference type="Gene3D" id="1.20.1250.20">
    <property type="entry name" value="MFS general substrate transporter like domains"/>
    <property type="match status" value="1"/>
</dbReference>
<dbReference type="RefSeq" id="WP_130040486.1">
    <property type="nucleotide sequence ID" value="NZ_JACCEV010000005.1"/>
</dbReference>
<feature type="transmembrane region" description="Helical" evidence="7">
    <location>
        <begin position="56"/>
        <end position="75"/>
    </location>
</feature>
<feature type="transmembrane region" description="Helical" evidence="7">
    <location>
        <begin position="343"/>
        <end position="362"/>
    </location>
</feature>
<evidence type="ECO:0000259" key="8">
    <source>
        <dbReference type="PROSITE" id="PS50850"/>
    </source>
</evidence>
<dbReference type="AlphaFoldDB" id="A0A853H1U6"/>
<feature type="transmembrane region" description="Helical" evidence="7">
    <location>
        <begin position="175"/>
        <end position="195"/>
    </location>
</feature>